<dbReference type="Pfam" id="PF10354">
    <property type="entry name" value="BMT5-like"/>
    <property type="match status" value="1"/>
</dbReference>
<dbReference type="GO" id="GO:0070475">
    <property type="term" value="P:rRNA base methylation"/>
    <property type="evidence" value="ECO:0007669"/>
    <property type="project" value="InterPro"/>
</dbReference>
<dbReference type="GO" id="GO:0005737">
    <property type="term" value="C:cytoplasm"/>
    <property type="evidence" value="ECO:0007669"/>
    <property type="project" value="TreeGrafter"/>
</dbReference>
<dbReference type="Proteomes" id="UP000195402">
    <property type="component" value="Unassembled WGS sequence"/>
</dbReference>
<dbReference type="OMA" id="VIAKYKY"/>
<evidence type="ECO:0000313" key="2">
    <source>
        <dbReference type="EMBL" id="OVA08194.1"/>
    </source>
</evidence>
<protein>
    <recommendedName>
        <fullName evidence="1">25S rRNA (uridine-N(3))-methyltransferase BMT5-like domain-containing protein</fullName>
    </recommendedName>
</protein>
<proteinExistence type="predicted"/>
<dbReference type="InterPro" id="IPR019446">
    <property type="entry name" value="BMT5-like"/>
</dbReference>
<dbReference type="PANTHER" id="PTHR11538:SF89">
    <property type="entry name" value="PROTEIN, PUTATIVE (DUF2431)-RELATED"/>
    <property type="match status" value="1"/>
</dbReference>
<dbReference type="STRING" id="56857.A0A200QCJ6"/>
<comment type="caution">
    <text evidence="2">The sequence shown here is derived from an EMBL/GenBank/DDBJ whole genome shotgun (WGS) entry which is preliminary data.</text>
</comment>
<dbReference type="GO" id="GO:0070042">
    <property type="term" value="F:rRNA (uridine-N3-)-methyltransferase activity"/>
    <property type="evidence" value="ECO:0007669"/>
    <property type="project" value="InterPro"/>
</dbReference>
<dbReference type="AlphaFoldDB" id="A0A200QCJ6"/>
<name>A0A200QCJ6_MACCD</name>
<dbReference type="InParanoid" id="A0A200QCJ6"/>
<reference evidence="2 3" key="1">
    <citation type="journal article" date="2017" name="Mol. Plant">
        <title>The Genome of Medicinal Plant Macleaya cordata Provides New Insights into Benzylisoquinoline Alkaloids Metabolism.</title>
        <authorList>
            <person name="Liu X."/>
            <person name="Liu Y."/>
            <person name="Huang P."/>
            <person name="Ma Y."/>
            <person name="Qing Z."/>
            <person name="Tang Q."/>
            <person name="Cao H."/>
            <person name="Cheng P."/>
            <person name="Zheng Y."/>
            <person name="Yuan Z."/>
            <person name="Zhou Y."/>
            <person name="Liu J."/>
            <person name="Tang Z."/>
            <person name="Zhuo Y."/>
            <person name="Zhang Y."/>
            <person name="Yu L."/>
            <person name="Huang J."/>
            <person name="Yang P."/>
            <person name="Peng Q."/>
            <person name="Zhang J."/>
            <person name="Jiang W."/>
            <person name="Zhang Z."/>
            <person name="Lin K."/>
            <person name="Ro D.K."/>
            <person name="Chen X."/>
            <person name="Xiong X."/>
            <person name="Shang Y."/>
            <person name="Huang S."/>
            <person name="Zeng J."/>
        </authorList>
    </citation>
    <scope>NUCLEOTIDE SEQUENCE [LARGE SCALE GENOMIC DNA]</scope>
    <source>
        <strain evidence="3">cv. BLH2017</strain>
        <tissue evidence="2">Root</tissue>
    </source>
</reference>
<feature type="domain" description="25S rRNA (uridine-N(3))-methyltransferase BMT5-like" evidence="1">
    <location>
        <begin position="4"/>
        <end position="65"/>
    </location>
</feature>
<sequence>MNADVVIAKYKYGKANLEVLKKLGCKIVHEVDVHAMTQHPYLNTTKYDRIVYNFPHAGFQYSESNLSQIK</sequence>
<accession>A0A200QCJ6</accession>
<dbReference type="EMBL" id="MVGT01002344">
    <property type="protein sequence ID" value="OVA08194.1"/>
    <property type="molecule type" value="Genomic_DNA"/>
</dbReference>
<keyword evidence="3" id="KW-1185">Reference proteome</keyword>
<evidence type="ECO:0000259" key="1">
    <source>
        <dbReference type="Pfam" id="PF10354"/>
    </source>
</evidence>
<organism evidence="2 3">
    <name type="scientific">Macleaya cordata</name>
    <name type="common">Five-seeded plume-poppy</name>
    <name type="synonym">Bocconia cordata</name>
    <dbReference type="NCBI Taxonomy" id="56857"/>
    <lineage>
        <taxon>Eukaryota</taxon>
        <taxon>Viridiplantae</taxon>
        <taxon>Streptophyta</taxon>
        <taxon>Embryophyta</taxon>
        <taxon>Tracheophyta</taxon>
        <taxon>Spermatophyta</taxon>
        <taxon>Magnoliopsida</taxon>
        <taxon>Ranunculales</taxon>
        <taxon>Papaveraceae</taxon>
        <taxon>Papaveroideae</taxon>
        <taxon>Macleaya</taxon>
    </lineage>
</organism>
<gene>
    <name evidence="2" type="ORF">BVC80_1107g9</name>
</gene>
<dbReference type="OrthoDB" id="273345at2759"/>
<evidence type="ECO:0000313" key="3">
    <source>
        <dbReference type="Proteomes" id="UP000195402"/>
    </source>
</evidence>
<dbReference type="PANTHER" id="PTHR11538">
    <property type="entry name" value="PHENYLALANYL-TRNA SYNTHETASE"/>
    <property type="match status" value="1"/>
</dbReference>